<feature type="transmembrane region" description="Helical" evidence="2">
    <location>
        <begin position="257"/>
        <end position="280"/>
    </location>
</feature>
<gene>
    <name evidence="5" type="ORF">SANBI_000371</name>
</gene>
<feature type="transmembrane region" description="Helical" evidence="2">
    <location>
        <begin position="142"/>
        <end position="166"/>
    </location>
</feature>
<evidence type="ECO:0000259" key="3">
    <source>
        <dbReference type="Pfam" id="PF10081"/>
    </source>
</evidence>
<evidence type="ECO:0000256" key="1">
    <source>
        <dbReference type="SAM" id="MobiDB-lite"/>
    </source>
</evidence>
<reference evidence="6" key="1">
    <citation type="submission" date="2023-11" db="EMBL/GenBank/DDBJ databases">
        <authorList>
            <person name="Helweg L.P."/>
            <person name="Kiel A."/>
            <person name="Hitz F."/>
            <person name="Ruckert-Reed C."/>
            <person name="Busche T."/>
            <person name="Kaltschmidt B."/>
            <person name="Kaltschmidt C."/>
        </authorList>
    </citation>
    <scope>NUCLEOTIDE SEQUENCE [LARGE SCALE GENOMIC DNA]</scope>
    <source>
        <strain evidence="6">4.1</strain>
    </source>
</reference>
<feature type="domain" description="Alpha/beta-hydrolase catalytic" evidence="3">
    <location>
        <begin position="357"/>
        <end position="642"/>
    </location>
</feature>
<dbReference type="InterPro" id="IPR027788">
    <property type="entry name" value="Alpha/beta-hydrolase_N_dom"/>
</dbReference>
<dbReference type="GO" id="GO:0016787">
    <property type="term" value="F:hydrolase activity"/>
    <property type="evidence" value="ECO:0007669"/>
    <property type="project" value="UniProtKB-KW"/>
</dbReference>
<keyword evidence="2" id="KW-0472">Membrane</keyword>
<accession>A0AAF1C3E6</accession>
<evidence type="ECO:0000313" key="6">
    <source>
        <dbReference type="Proteomes" id="UP001304340"/>
    </source>
</evidence>
<feature type="transmembrane region" description="Helical" evidence="2">
    <location>
        <begin position="182"/>
        <end position="201"/>
    </location>
</feature>
<feature type="region of interest" description="Disordered" evidence="1">
    <location>
        <begin position="44"/>
        <end position="76"/>
    </location>
</feature>
<protein>
    <submittedName>
        <fullName evidence="5">Alpha/beta hydrolase</fullName>
    </submittedName>
</protein>
<dbReference type="Pfam" id="PF15420">
    <property type="entry name" value="Abhydrolase_9_N"/>
    <property type="match status" value="1"/>
</dbReference>
<dbReference type="KEGG" id="sbil:SANBI_000371"/>
<evidence type="ECO:0000313" key="5">
    <source>
        <dbReference type="EMBL" id="WPF82759.1"/>
    </source>
</evidence>
<dbReference type="InterPro" id="IPR027787">
    <property type="entry name" value="Alpha/beta-hydrolase_catalytic"/>
</dbReference>
<dbReference type="AlphaFoldDB" id="A0AAF1C3E6"/>
<proteinExistence type="predicted"/>
<feature type="compositionally biased region" description="Low complexity" evidence="1">
    <location>
        <begin position="52"/>
        <end position="75"/>
    </location>
</feature>
<name>A0AAF1C3E6_9MICO</name>
<organism evidence="5 6">
    <name type="scientific">Sanguibacter biliveldensis</name>
    <dbReference type="NCBI Taxonomy" id="3030830"/>
    <lineage>
        <taxon>Bacteria</taxon>
        <taxon>Bacillati</taxon>
        <taxon>Actinomycetota</taxon>
        <taxon>Actinomycetes</taxon>
        <taxon>Micrococcales</taxon>
        <taxon>Sanguibacteraceae</taxon>
        <taxon>Sanguibacter</taxon>
    </lineage>
</organism>
<keyword evidence="6" id="KW-1185">Reference proteome</keyword>
<evidence type="ECO:0000256" key="2">
    <source>
        <dbReference type="SAM" id="Phobius"/>
    </source>
</evidence>
<dbReference type="EMBL" id="CP138359">
    <property type="protein sequence ID" value="WPF82759.1"/>
    <property type="molecule type" value="Genomic_DNA"/>
</dbReference>
<dbReference type="RefSeq" id="WP_319158416.1">
    <property type="nucleotide sequence ID" value="NZ_CP138359.1"/>
</dbReference>
<evidence type="ECO:0000259" key="4">
    <source>
        <dbReference type="Pfam" id="PF15420"/>
    </source>
</evidence>
<feature type="transmembrane region" description="Helical" evidence="2">
    <location>
        <begin position="221"/>
        <end position="245"/>
    </location>
</feature>
<feature type="domain" description="Alpha/beta-hydrolase N-terminal" evidence="4">
    <location>
        <begin position="132"/>
        <end position="340"/>
    </location>
</feature>
<feature type="transmembrane region" description="Helical" evidence="2">
    <location>
        <begin position="113"/>
        <end position="130"/>
    </location>
</feature>
<dbReference type="Pfam" id="PF10081">
    <property type="entry name" value="Abhydrolase_9"/>
    <property type="match status" value="1"/>
</dbReference>
<dbReference type="Proteomes" id="UP001304340">
    <property type="component" value="Chromosome"/>
</dbReference>
<keyword evidence="2" id="KW-0812">Transmembrane</keyword>
<keyword evidence="2" id="KW-1133">Transmembrane helix</keyword>
<keyword evidence="5" id="KW-0378">Hydrolase</keyword>
<sequence>MTTEQRPAAPDATSAAAAARALNEGAAAGEAVVGGSTATIEETAAVEKSAGATETADSATRTETADSATATDPTTVQQVGTVSLGEAALRSWHRWASHINDPRLPPVPKTPHWWSLHGVGAWFGVIFYSWSMSASLLPRPWYLQALATGICVALGYGVGVSIATLLRRLGFSPDWKANRRRWAWIVLAVVTAVVVPLAFFLGGHAQTVTAELVGMPVDNRWFHVLAIPVAALVAVALIGLFRALIQLGKIFARFGSRFVPVLPAKIFGTVTAVVVAVLLVQDGVLPGILAVGGRLAAQTDQADVPGVEQPVDPERSGSPDSLVDWDGMGRNGKVFVAGGPTVDELEEFSGEPAMTPVRAYAGLETSDDLREVAATVVAELAREGGFDREVLAVATTTGSGWVNEAPSTSLEYLHNGDTAIAAMQYSYLPSPLAFIADRETPENAGRALFEAVYAVWDQMPEDSRPKLVVFGESLGSYGGQAAFSGVDDMAARVDGALWIGSPNFSEPWGRITDERDAGSPERLPVVDGGDHVRFVDTPDGLTDLGPWEAPRIVYLQHATDPVVWWSPDLILRQPDWLKEDLAPSVNPDMQWYPFVTFWQVTVDMVFSIDMPDGYGHSYELGTVDSWAAIVPPEGWTAADTSALREWVAAPGA</sequence>
<feature type="region of interest" description="Disordered" evidence="1">
    <location>
        <begin position="301"/>
        <end position="320"/>
    </location>
</feature>